<feature type="region of interest" description="Disordered" evidence="1">
    <location>
        <begin position="1"/>
        <end position="39"/>
    </location>
</feature>
<dbReference type="PANTHER" id="PTHR33264">
    <property type="entry name" value="EXPRESSED PROTEIN"/>
    <property type="match status" value="1"/>
</dbReference>
<dbReference type="Proteomes" id="UP001280121">
    <property type="component" value="Unassembled WGS sequence"/>
</dbReference>
<keyword evidence="3" id="KW-1185">Reference proteome</keyword>
<proteinExistence type="predicted"/>
<sequence length="136" mass="15522">MTKRCQPLLTAKKNSLPKSMKDEGRHHEHNKKGKKFSEVEGGTTTECTTVYCCCPFTVMNLLILSVYKAQAGLCKKARRRQRKRQRLRKSKQIRGLLMGPRNKNCWWLRMGRTATRSTLGPNQVVDDAAEGRDANS</sequence>
<dbReference type="EMBL" id="JANJYI010000005">
    <property type="protein sequence ID" value="KAK2648443.1"/>
    <property type="molecule type" value="Genomic_DNA"/>
</dbReference>
<reference evidence="2" key="1">
    <citation type="journal article" date="2023" name="Plant J.">
        <title>Genome sequences and population genomics provide insights into the demographic history, inbreeding, and mutation load of two 'living fossil' tree species of Dipteronia.</title>
        <authorList>
            <person name="Feng Y."/>
            <person name="Comes H.P."/>
            <person name="Chen J."/>
            <person name="Zhu S."/>
            <person name="Lu R."/>
            <person name="Zhang X."/>
            <person name="Li P."/>
            <person name="Qiu J."/>
            <person name="Olsen K.M."/>
            <person name="Qiu Y."/>
        </authorList>
    </citation>
    <scope>NUCLEOTIDE SEQUENCE</scope>
    <source>
        <strain evidence="2">KIB01</strain>
    </source>
</reference>
<evidence type="ECO:0000313" key="3">
    <source>
        <dbReference type="Proteomes" id="UP001280121"/>
    </source>
</evidence>
<organism evidence="2 3">
    <name type="scientific">Dipteronia dyeriana</name>
    <dbReference type="NCBI Taxonomy" id="168575"/>
    <lineage>
        <taxon>Eukaryota</taxon>
        <taxon>Viridiplantae</taxon>
        <taxon>Streptophyta</taxon>
        <taxon>Embryophyta</taxon>
        <taxon>Tracheophyta</taxon>
        <taxon>Spermatophyta</taxon>
        <taxon>Magnoliopsida</taxon>
        <taxon>eudicotyledons</taxon>
        <taxon>Gunneridae</taxon>
        <taxon>Pentapetalae</taxon>
        <taxon>rosids</taxon>
        <taxon>malvids</taxon>
        <taxon>Sapindales</taxon>
        <taxon>Sapindaceae</taxon>
        <taxon>Hippocastanoideae</taxon>
        <taxon>Acereae</taxon>
        <taxon>Dipteronia</taxon>
    </lineage>
</organism>
<comment type="caution">
    <text evidence="2">The sequence shown here is derived from an EMBL/GenBank/DDBJ whole genome shotgun (WGS) entry which is preliminary data.</text>
</comment>
<protein>
    <submittedName>
        <fullName evidence="2">Uncharacterized protein</fullName>
    </submittedName>
</protein>
<gene>
    <name evidence="2" type="ORF">Ddye_015932</name>
</gene>
<name>A0AAD9U6H9_9ROSI</name>
<evidence type="ECO:0000313" key="2">
    <source>
        <dbReference type="EMBL" id="KAK2648443.1"/>
    </source>
</evidence>
<accession>A0AAD9U6H9</accession>
<dbReference type="AlphaFoldDB" id="A0AAD9U6H9"/>
<dbReference type="PANTHER" id="PTHR33264:SF55">
    <property type="entry name" value="TRANSMEMBRANE PROTEIN"/>
    <property type="match status" value="1"/>
</dbReference>
<evidence type="ECO:0000256" key="1">
    <source>
        <dbReference type="SAM" id="MobiDB-lite"/>
    </source>
</evidence>